<dbReference type="Gene3D" id="1.10.10.10">
    <property type="entry name" value="Winged helix-like DNA-binding domain superfamily/Winged helix DNA-binding domain"/>
    <property type="match status" value="1"/>
</dbReference>
<comment type="similarity">
    <text evidence="1">Belongs to the sigma-70 factor family. ECF subfamily.</text>
</comment>
<organism evidence="6 7">
    <name type="scientific">Paraburkholderia metrosideri</name>
    <dbReference type="NCBI Taxonomy" id="580937"/>
    <lineage>
        <taxon>Bacteria</taxon>
        <taxon>Pseudomonadati</taxon>
        <taxon>Pseudomonadota</taxon>
        <taxon>Betaproteobacteria</taxon>
        <taxon>Burkholderiales</taxon>
        <taxon>Burkholderiaceae</taxon>
        <taxon>Paraburkholderia</taxon>
    </lineage>
</organism>
<dbReference type="InterPro" id="IPR013324">
    <property type="entry name" value="RNA_pol_sigma_r3/r4-like"/>
</dbReference>
<dbReference type="PANTHER" id="PTHR43133">
    <property type="entry name" value="RNA POLYMERASE ECF-TYPE SIGMA FACTO"/>
    <property type="match status" value="1"/>
</dbReference>
<comment type="caution">
    <text evidence="6">The sequence shown here is derived from an EMBL/GenBank/DDBJ whole genome shotgun (WGS) entry which is preliminary data.</text>
</comment>
<protein>
    <submittedName>
        <fullName evidence="6">Sigma factor-like helix-turn-helix DNA-binding protein</fullName>
    </submittedName>
</protein>
<evidence type="ECO:0000256" key="1">
    <source>
        <dbReference type="ARBA" id="ARBA00010641"/>
    </source>
</evidence>
<dbReference type="Pfam" id="PF08281">
    <property type="entry name" value="Sigma70_r4_2"/>
    <property type="match status" value="1"/>
</dbReference>
<accession>A0ABW9DQ90</accession>
<dbReference type="SUPFAM" id="SSF88946">
    <property type="entry name" value="Sigma2 domain of RNA polymerase sigma factors"/>
    <property type="match status" value="1"/>
</dbReference>
<reference evidence="6 7" key="1">
    <citation type="journal article" date="2024" name="Chem. Sci.">
        <title>Discovery of megapolipeptins by genome mining of a Burkholderiales bacteria collection.</title>
        <authorList>
            <person name="Paulo B.S."/>
            <person name="Recchia M.J.J."/>
            <person name="Lee S."/>
            <person name="Fergusson C.H."/>
            <person name="Romanowski S.B."/>
            <person name="Hernandez A."/>
            <person name="Krull N."/>
            <person name="Liu D.Y."/>
            <person name="Cavanagh H."/>
            <person name="Bos A."/>
            <person name="Gray C.A."/>
            <person name="Murphy B.T."/>
            <person name="Linington R.G."/>
            <person name="Eustaquio A.S."/>
        </authorList>
    </citation>
    <scope>NUCLEOTIDE SEQUENCE [LARGE SCALE GENOMIC DNA]</scope>
    <source>
        <strain evidence="6 7">RL17-338-BIC-A</strain>
    </source>
</reference>
<dbReference type="InterPro" id="IPR036388">
    <property type="entry name" value="WH-like_DNA-bd_sf"/>
</dbReference>
<keyword evidence="4" id="KW-0804">Transcription</keyword>
<sequence length="182" mass="20528">MEDAKYGPVEYGGAGLDASGERTRILSEEFRRSYAWLKARLWCKVGCQFVAEDLSSEAFVQLSATQDIDAVREPRALLTTISQRLVFDLWRRRDLENAYLAELARCTDRSVQSEEDKFAMLQMLVEIDKRLAGLPPRVRAAFLYSQLDGMTYAEISVQLGVSISMVGQYMTKALVHCLSAQS</sequence>
<dbReference type="InterPro" id="IPR013325">
    <property type="entry name" value="RNA_pol_sigma_r2"/>
</dbReference>
<keyword evidence="3" id="KW-0731">Sigma factor</keyword>
<dbReference type="RefSeq" id="WP_408229877.1">
    <property type="nucleotide sequence ID" value="NZ_JAQQCF010000006.1"/>
</dbReference>
<evidence type="ECO:0000313" key="7">
    <source>
        <dbReference type="Proteomes" id="UP001629432"/>
    </source>
</evidence>
<dbReference type="SUPFAM" id="SSF88659">
    <property type="entry name" value="Sigma3 and sigma4 domains of RNA polymerase sigma factors"/>
    <property type="match status" value="1"/>
</dbReference>
<dbReference type="InterPro" id="IPR013249">
    <property type="entry name" value="RNA_pol_sigma70_r4_t2"/>
</dbReference>
<feature type="domain" description="RNA polymerase sigma factor 70 region 4 type 2" evidence="5">
    <location>
        <begin position="125"/>
        <end position="177"/>
    </location>
</feature>
<evidence type="ECO:0000256" key="4">
    <source>
        <dbReference type="ARBA" id="ARBA00023163"/>
    </source>
</evidence>
<dbReference type="EMBL" id="JAQQCF010000006">
    <property type="protein sequence ID" value="MFM0637016.1"/>
    <property type="molecule type" value="Genomic_DNA"/>
</dbReference>
<evidence type="ECO:0000256" key="3">
    <source>
        <dbReference type="ARBA" id="ARBA00023082"/>
    </source>
</evidence>
<evidence type="ECO:0000256" key="2">
    <source>
        <dbReference type="ARBA" id="ARBA00023015"/>
    </source>
</evidence>
<evidence type="ECO:0000259" key="5">
    <source>
        <dbReference type="Pfam" id="PF08281"/>
    </source>
</evidence>
<dbReference type="Proteomes" id="UP001629432">
    <property type="component" value="Unassembled WGS sequence"/>
</dbReference>
<proteinExistence type="inferred from homology"/>
<dbReference type="NCBIfam" id="NF008889">
    <property type="entry name" value="PRK11924.1-1"/>
    <property type="match status" value="1"/>
</dbReference>
<keyword evidence="7" id="KW-1185">Reference proteome</keyword>
<evidence type="ECO:0000313" key="6">
    <source>
        <dbReference type="EMBL" id="MFM0637016.1"/>
    </source>
</evidence>
<dbReference type="PANTHER" id="PTHR43133:SF63">
    <property type="entry name" value="RNA POLYMERASE SIGMA FACTOR FECI-RELATED"/>
    <property type="match status" value="1"/>
</dbReference>
<keyword evidence="2" id="KW-0805">Transcription regulation</keyword>
<dbReference type="InterPro" id="IPR039425">
    <property type="entry name" value="RNA_pol_sigma-70-like"/>
</dbReference>
<name>A0ABW9DQ90_9BURK</name>
<gene>
    <name evidence="6" type="ORF">PQQ63_09950</name>
</gene>